<name>A0A4S4MB95_9APHY</name>
<keyword evidence="6" id="KW-0812">Transmembrane</keyword>
<comment type="caution">
    <text evidence="13">The sequence shown here is derived from an EMBL/GenBank/DDBJ whole genome shotgun (WGS) entry which is preliminary data.</text>
</comment>
<dbReference type="GO" id="GO:0005506">
    <property type="term" value="F:iron ion binding"/>
    <property type="evidence" value="ECO:0007669"/>
    <property type="project" value="InterPro"/>
</dbReference>
<dbReference type="GO" id="GO:0004497">
    <property type="term" value="F:monooxygenase activity"/>
    <property type="evidence" value="ECO:0007669"/>
    <property type="project" value="UniProtKB-KW"/>
</dbReference>
<comment type="similarity">
    <text evidence="4">Belongs to the cytochrome P450 family.</text>
</comment>
<dbReference type="GO" id="GO:0016020">
    <property type="term" value="C:membrane"/>
    <property type="evidence" value="ECO:0007669"/>
    <property type="project" value="UniProtKB-SubCell"/>
</dbReference>
<comment type="cofactor">
    <cofactor evidence="1">
        <name>heme</name>
        <dbReference type="ChEBI" id="CHEBI:30413"/>
    </cofactor>
</comment>
<evidence type="ECO:0000256" key="9">
    <source>
        <dbReference type="ARBA" id="ARBA00023002"/>
    </source>
</evidence>
<dbReference type="Proteomes" id="UP000308730">
    <property type="component" value="Unassembled WGS sequence"/>
</dbReference>
<keyword evidence="9" id="KW-0560">Oxidoreductase</keyword>
<dbReference type="InterPro" id="IPR002401">
    <property type="entry name" value="Cyt_P450_E_grp-I"/>
</dbReference>
<keyword evidence="8" id="KW-1133">Transmembrane helix</keyword>
<evidence type="ECO:0000256" key="12">
    <source>
        <dbReference type="ARBA" id="ARBA00023136"/>
    </source>
</evidence>
<gene>
    <name evidence="13" type="ORF">EUX98_g8189</name>
</gene>
<keyword evidence="14" id="KW-1185">Reference proteome</keyword>
<dbReference type="PANTHER" id="PTHR46300:SF7">
    <property type="entry name" value="P450, PUTATIVE (EUROFUNG)-RELATED"/>
    <property type="match status" value="1"/>
</dbReference>
<dbReference type="Gene3D" id="1.10.630.10">
    <property type="entry name" value="Cytochrome P450"/>
    <property type="match status" value="2"/>
</dbReference>
<evidence type="ECO:0000256" key="6">
    <source>
        <dbReference type="ARBA" id="ARBA00022692"/>
    </source>
</evidence>
<comment type="subcellular location">
    <subcellularLocation>
        <location evidence="2">Membrane</location>
        <topology evidence="2">Single-pass membrane protein</topology>
    </subcellularLocation>
</comment>
<sequence>MNPHGFTSVAYLPSFLPGMGFKHTAAEWEHSAIANAAEGFEMVKTALRNGTARPSLLQKALEAKDGTYEDIVLMRTAAQVYNGGSDTTSSALKTFVLAMTLHPDVQAKAQAEIDGHMANTGAGRLPNYAADHEDLYASLHTFIVIAASQTATEGNIYEGACLGKYLATDTLFTAIASLIAVFNIKKARDGNGNEITPKEEYGSKAIIAPLPFPCVAPRSKAAEQLVDDAVNALA</sequence>
<keyword evidence="10" id="KW-0408">Iron</keyword>
<dbReference type="InterPro" id="IPR001128">
    <property type="entry name" value="Cyt_P450"/>
</dbReference>
<evidence type="ECO:0000256" key="3">
    <source>
        <dbReference type="ARBA" id="ARBA00005179"/>
    </source>
</evidence>
<evidence type="ECO:0000313" key="13">
    <source>
        <dbReference type="EMBL" id="THH22505.1"/>
    </source>
</evidence>
<dbReference type="InterPro" id="IPR036396">
    <property type="entry name" value="Cyt_P450_sf"/>
</dbReference>
<protein>
    <recommendedName>
        <fullName evidence="15">Cytochrome P450</fullName>
    </recommendedName>
</protein>
<evidence type="ECO:0008006" key="15">
    <source>
        <dbReference type="Google" id="ProtNLM"/>
    </source>
</evidence>
<dbReference type="SUPFAM" id="SSF48264">
    <property type="entry name" value="Cytochrome P450"/>
    <property type="match status" value="1"/>
</dbReference>
<evidence type="ECO:0000256" key="1">
    <source>
        <dbReference type="ARBA" id="ARBA00001971"/>
    </source>
</evidence>
<organism evidence="13 14">
    <name type="scientific">Antrodiella citrinella</name>
    <dbReference type="NCBI Taxonomy" id="2447956"/>
    <lineage>
        <taxon>Eukaryota</taxon>
        <taxon>Fungi</taxon>
        <taxon>Dikarya</taxon>
        <taxon>Basidiomycota</taxon>
        <taxon>Agaricomycotina</taxon>
        <taxon>Agaricomycetes</taxon>
        <taxon>Polyporales</taxon>
        <taxon>Steccherinaceae</taxon>
        <taxon>Antrodiella</taxon>
    </lineage>
</organism>
<dbReference type="PRINTS" id="PR00463">
    <property type="entry name" value="EP450I"/>
</dbReference>
<evidence type="ECO:0000256" key="4">
    <source>
        <dbReference type="ARBA" id="ARBA00010617"/>
    </source>
</evidence>
<dbReference type="PANTHER" id="PTHR46300">
    <property type="entry name" value="P450, PUTATIVE (EUROFUNG)-RELATED-RELATED"/>
    <property type="match status" value="1"/>
</dbReference>
<reference evidence="13 14" key="1">
    <citation type="submission" date="2019-02" db="EMBL/GenBank/DDBJ databases">
        <title>Genome sequencing of the rare red list fungi Antrodiella citrinella (Flaviporus citrinellus).</title>
        <authorList>
            <person name="Buettner E."/>
            <person name="Kellner H."/>
        </authorList>
    </citation>
    <scope>NUCLEOTIDE SEQUENCE [LARGE SCALE GENOMIC DNA]</scope>
    <source>
        <strain evidence="13 14">DSM 108506</strain>
    </source>
</reference>
<dbReference type="Pfam" id="PF00067">
    <property type="entry name" value="p450"/>
    <property type="match status" value="1"/>
</dbReference>
<dbReference type="EMBL" id="SGPM01000414">
    <property type="protein sequence ID" value="THH22505.1"/>
    <property type="molecule type" value="Genomic_DNA"/>
</dbReference>
<dbReference type="GO" id="GO:0020037">
    <property type="term" value="F:heme binding"/>
    <property type="evidence" value="ECO:0007669"/>
    <property type="project" value="InterPro"/>
</dbReference>
<dbReference type="InterPro" id="IPR050364">
    <property type="entry name" value="Cytochrome_P450_fung"/>
</dbReference>
<evidence type="ECO:0000256" key="2">
    <source>
        <dbReference type="ARBA" id="ARBA00004167"/>
    </source>
</evidence>
<dbReference type="OrthoDB" id="3934656at2759"/>
<comment type="pathway">
    <text evidence="3">Secondary metabolite biosynthesis.</text>
</comment>
<proteinExistence type="inferred from homology"/>
<evidence type="ECO:0000313" key="14">
    <source>
        <dbReference type="Proteomes" id="UP000308730"/>
    </source>
</evidence>
<dbReference type="AlphaFoldDB" id="A0A4S4MB95"/>
<evidence type="ECO:0000256" key="11">
    <source>
        <dbReference type="ARBA" id="ARBA00023033"/>
    </source>
</evidence>
<evidence type="ECO:0000256" key="8">
    <source>
        <dbReference type="ARBA" id="ARBA00022989"/>
    </source>
</evidence>
<evidence type="ECO:0000256" key="7">
    <source>
        <dbReference type="ARBA" id="ARBA00022723"/>
    </source>
</evidence>
<evidence type="ECO:0000256" key="5">
    <source>
        <dbReference type="ARBA" id="ARBA00022617"/>
    </source>
</evidence>
<keyword evidence="7" id="KW-0479">Metal-binding</keyword>
<keyword evidence="12" id="KW-0472">Membrane</keyword>
<evidence type="ECO:0000256" key="10">
    <source>
        <dbReference type="ARBA" id="ARBA00023004"/>
    </source>
</evidence>
<dbReference type="GO" id="GO:0016705">
    <property type="term" value="F:oxidoreductase activity, acting on paired donors, with incorporation or reduction of molecular oxygen"/>
    <property type="evidence" value="ECO:0007669"/>
    <property type="project" value="InterPro"/>
</dbReference>
<keyword evidence="5" id="KW-0349">Heme</keyword>
<keyword evidence="11" id="KW-0503">Monooxygenase</keyword>
<accession>A0A4S4MB95</accession>